<feature type="region of interest" description="Disordered" evidence="6">
    <location>
        <begin position="328"/>
        <end position="368"/>
    </location>
</feature>
<comment type="subcellular location">
    <subcellularLocation>
        <location evidence="5">Nucleus</location>
    </subcellularLocation>
</comment>
<keyword evidence="5" id="KW-0539">Nucleus</keyword>
<accession>A0AAV6J215</accession>
<dbReference type="PANTHER" id="PTHR31500:SF57">
    <property type="entry name" value="AT-HOOK MOTIF NUCLEAR-LOCALIZED PROTEIN 10"/>
    <property type="match status" value="1"/>
</dbReference>
<keyword evidence="3 5" id="KW-0238">DNA-binding</keyword>
<dbReference type="Proteomes" id="UP000823749">
    <property type="component" value="Chromosome 8"/>
</dbReference>
<proteinExistence type="predicted"/>
<protein>
    <recommendedName>
        <fullName evidence="5">AT-hook motif nuclear-localized protein</fullName>
    </recommendedName>
</protein>
<comment type="function">
    <text evidence="1 5">Transcription factor that specifically binds AT-rich DNA sequences related to the nuclear matrix attachment regions (MARs).</text>
</comment>
<sequence length="378" mass="38157">METYGTVTGSDGGGGGGTTGVVQNNNMNLSFATADGAAVYKPVIQPSSAPATPTQAYQAGGSGNGSTVAASIATATTAGEQTKRKRGRPRKYPVDGTVTPRLAPPPQPRAEAALLSPAPLAVVAPTSGPGKKSRGRPRGSGNKIKQHGNRQHVAPLVSQGFPYESSGNIVLQVQGGHQGLGLRHMSSQLRLERWSSISQFSSADVSSKIMSFSQSGSQAISILSANGTISNVTLRQAATLGGSVTYEGRFEILSLSGSYMVSESGGQRSRTGGLSVLLAGPDGRVLGGGVAGLLTAAAPVQVVIGCFLPGQELKPPIQAEPLAAAPPRLNHGASAAGSPASRGTLSESSGGGPGSPLNQSTGAYNNNNAQSMTAFSWK</sequence>
<feature type="domain" description="PPC" evidence="7">
    <location>
        <begin position="189"/>
        <end position="328"/>
    </location>
</feature>
<feature type="compositionally biased region" description="Low complexity" evidence="6">
    <location>
        <begin position="110"/>
        <end position="130"/>
    </location>
</feature>
<dbReference type="PROSITE" id="PS51742">
    <property type="entry name" value="PPC"/>
    <property type="match status" value="1"/>
</dbReference>
<keyword evidence="9" id="KW-1185">Reference proteome</keyword>
<evidence type="ECO:0000256" key="3">
    <source>
        <dbReference type="ARBA" id="ARBA00023125"/>
    </source>
</evidence>
<evidence type="ECO:0000256" key="1">
    <source>
        <dbReference type="ARBA" id="ARBA00003687"/>
    </source>
</evidence>
<name>A0AAV6J215_9ERIC</name>
<feature type="region of interest" description="Disordered" evidence="6">
    <location>
        <begin position="75"/>
        <end position="151"/>
    </location>
</feature>
<evidence type="ECO:0000256" key="4">
    <source>
        <dbReference type="ARBA" id="ARBA00023163"/>
    </source>
</evidence>
<evidence type="ECO:0000313" key="8">
    <source>
        <dbReference type="EMBL" id="KAG5534457.1"/>
    </source>
</evidence>
<keyword evidence="2 5" id="KW-0805">Transcription regulation</keyword>
<dbReference type="AlphaFoldDB" id="A0AAV6J215"/>
<dbReference type="InterPro" id="IPR017956">
    <property type="entry name" value="AT_hook_DNA-bd_motif"/>
</dbReference>
<keyword evidence="4 5" id="KW-0804">Transcription</keyword>
<dbReference type="GO" id="GO:0005634">
    <property type="term" value="C:nucleus"/>
    <property type="evidence" value="ECO:0007669"/>
    <property type="project" value="UniProtKB-SubCell"/>
</dbReference>
<dbReference type="CDD" id="cd11378">
    <property type="entry name" value="DUF296"/>
    <property type="match status" value="1"/>
</dbReference>
<evidence type="ECO:0000256" key="2">
    <source>
        <dbReference type="ARBA" id="ARBA00023015"/>
    </source>
</evidence>
<evidence type="ECO:0000256" key="5">
    <source>
        <dbReference type="RuleBase" id="RU367031"/>
    </source>
</evidence>
<dbReference type="GO" id="GO:0003680">
    <property type="term" value="F:minor groove of adenine-thymine-rich DNA binding"/>
    <property type="evidence" value="ECO:0007669"/>
    <property type="project" value="UniProtKB-UniRule"/>
</dbReference>
<dbReference type="SMART" id="SM00384">
    <property type="entry name" value="AT_hook"/>
    <property type="match status" value="2"/>
</dbReference>
<organism evidence="8 9">
    <name type="scientific">Rhododendron griersonianum</name>
    <dbReference type="NCBI Taxonomy" id="479676"/>
    <lineage>
        <taxon>Eukaryota</taxon>
        <taxon>Viridiplantae</taxon>
        <taxon>Streptophyta</taxon>
        <taxon>Embryophyta</taxon>
        <taxon>Tracheophyta</taxon>
        <taxon>Spermatophyta</taxon>
        <taxon>Magnoliopsida</taxon>
        <taxon>eudicotyledons</taxon>
        <taxon>Gunneridae</taxon>
        <taxon>Pentapetalae</taxon>
        <taxon>asterids</taxon>
        <taxon>Ericales</taxon>
        <taxon>Ericaceae</taxon>
        <taxon>Ericoideae</taxon>
        <taxon>Rhodoreae</taxon>
        <taxon>Rhododendron</taxon>
    </lineage>
</organism>
<dbReference type="InterPro" id="IPR005175">
    <property type="entry name" value="PPC_dom"/>
</dbReference>
<dbReference type="PANTHER" id="PTHR31500">
    <property type="entry name" value="AT-HOOK MOTIF NUCLEAR-LOCALIZED PROTEIN 9"/>
    <property type="match status" value="1"/>
</dbReference>
<dbReference type="InterPro" id="IPR039605">
    <property type="entry name" value="AHL"/>
</dbReference>
<dbReference type="Gene3D" id="3.30.1330.80">
    <property type="entry name" value="Hypothetical protein, similar to alpha- acetolactate decarboxylase, domain 2"/>
    <property type="match status" value="1"/>
</dbReference>
<dbReference type="Pfam" id="PF03479">
    <property type="entry name" value="PCC"/>
    <property type="match status" value="1"/>
</dbReference>
<evidence type="ECO:0000313" key="9">
    <source>
        <dbReference type="Proteomes" id="UP000823749"/>
    </source>
</evidence>
<reference evidence="8" key="1">
    <citation type="submission" date="2020-08" db="EMBL/GenBank/DDBJ databases">
        <title>Plant Genome Project.</title>
        <authorList>
            <person name="Zhang R.-G."/>
        </authorList>
    </citation>
    <scope>NUCLEOTIDE SEQUENCE</scope>
    <source>
        <strain evidence="8">WSP0</strain>
        <tissue evidence="8">Leaf</tissue>
    </source>
</reference>
<evidence type="ECO:0000259" key="7">
    <source>
        <dbReference type="PROSITE" id="PS51742"/>
    </source>
</evidence>
<feature type="compositionally biased region" description="Low complexity" evidence="6">
    <location>
        <begin position="332"/>
        <end position="348"/>
    </location>
</feature>
<comment type="domain">
    <text evidence="5">The PPC domain mediates interactions between AHL proteins.</text>
</comment>
<comment type="caution">
    <text evidence="8">The sequence shown here is derived from an EMBL/GenBank/DDBJ whole genome shotgun (WGS) entry which is preliminary data.</text>
</comment>
<evidence type="ECO:0000256" key="6">
    <source>
        <dbReference type="SAM" id="MobiDB-lite"/>
    </source>
</evidence>
<dbReference type="EMBL" id="JACTNZ010000008">
    <property type="protein sequence ID" value="KAG5534457.1"/>
    <property type="molecule type" value="Genomic_DNA"/>
</dbReference>
<dbReference type="SUPFAM" id="SSF117856">
    <property type="entry name" value="AF0104/ALDC/Ptd012-like"/>
    <property type="match status" value="1"/>
</dbReference>
<gene>
    <name evidence="8" type="ORF">RHGRI_022557</name>
</gene>
<feature type="compositionally biased region" description="Polar residues" evidence="6">
    <location>
        <begin position="357"/>
        <end position="368"/>
    </location>
</feature>